<accession>A0A840SVT0</accession>
<dbReference type="SUPFAM" id="SSF63411">
    <property type="entry name" value="LuxS/MPP-like metallohydrolase"/>
    <property type="match status" value="2"/>
</dbReference>
<sequence>MTVEVVTLPNGVRVAVEPMPGLHSASVGVFITAGGRHERPEQNGIAHFLEHMAFKGTPTRSARAIAEEIEDVGGYINAYTGKEMTAYYARVLAADVGRGLDVLGDIVLNPLFDAPEIEVERGVILQEIGQALDTPDDIIFDWLQEVSYPEQPFGRTILGPAERVEGFGRGELSGFVTEHYGPDRIIVSAAGAVNPEEVVAAATRLFGGLAPRPRLPVAPAQFRGHERRETRDLEQVHLAMGFETPGARDPDAYVAQVYTTAMGGGMSSRLFQELRERRGLCYTIFAQTGAYDDTGFLTLYAGTGEDQIGELLTLTADELRRSAEGLSVAEVDRARAQIRAASLMGLESPSARAERTARMLAIWGKVPTIEETLARIDAVTREGVRALAERMVGRADPALVLLGQLGDAPDREALSRRLVA</sequence>
<keyword evidence="3" id="KW-0645">Protease</keyword>
<organism evidence="7 8">
    <name type="scientific">Amaricoccus macauensis</name>
    <dbReference type="NCBI Taxonomy" id="57001"/>
    <lineage>
        <taxon>Bacteria</taxon>
        <taxon>Pseudomonadati</taxon>
        <taxon>Pseudomonadota</taxon>
        <taxon>Alphaproteobacteria</taxon>
        <taxon>Rhodobacterales</taxon>
        <taxon>Paracoccaceae</taxon>
        <taxon>Amaricoccus</taxon>
    </lineage>
</organism>
<evidence type="ECO:0000256" key="4">
    <source>
        <dbReference type="RuleBase" id="RU004447"/>
    </source>
</evidence>
<dbReference type="InterPro" id="IPR050361">
    <property type="entry name" value="MPP/UQCRC_Complex"/>
</dbReference>
<dbReference type="FunFam" id="3.30.830.10:FF:000008">
    <property type="entry name" value="Mitochondrial-processing peptidase subunit beta"/>
    <property type="match status" value="1"/>
</dbReference>
<evidence type="ECO:0000259" key="6">
    <source>
        <dbReference type="Pfam" id="PF05193"/>
    </source>
</evidence>
<dbReference type="Pfam" id="PF05193">
    <property type="entry name" value="Peptidase_M16_C"/>
    <property type="match status" value="1"/>
</dbReference>
<evidence type="ECO:0000256" key="2">
    <source>
        <dbReference type="ARBA" id="ARBA00007261"/>
    </source>
</evidence>
<dbReference type="Pfam" id="PF00675">
    <property type="entry name" value="Peptidase_M16"/>
    <property type="match status" value="1"/>
</dbReference>
<proteinExistence type="inferred from homology"/>
<protein>
    <submittedName>
        <fullName evidence="7">Putative Zn-dependent peptidase</fullName>
    </submittedName>
</protein>
<dbReference type="GO" id="GO:0006508">
    <property type="term" value="P:proteolysis"/>
    <property type="evidence" value="ECO:0007669"/>
    <property type="project" value="InterPro"/>
</dbReference>
<dbReference type="Gene3D" id="3.30.830.10">
    <property type="entry name" value="Metalloenzyme, LuxS/M16 peptidase-like"/>
    <property type="match status" value="2"/>
</dbReference>
<evidence type="ECO:0000256" key="3">
    <source>
        <dbReference type="ARBA" id="ARBA00023049"/>
    </source>
</evidence>
<dbReference type="InterPro" id="IPR001431">
    <property type="entry name" value="Pept_M16_Zn_BS"/>
</dbReference>
<feature type="domain" description="Peptidase M16 C-terminal" evidence="6">
    <location>
        <begin position="169"/>
        <end position="337"/>
    </location>
</feature>
<evidence type="ECO:0000256" key="1">
    <source>
        <dbReference type="ARBA" id="ARBA00001947"/>
    </source>
</evidence>
<name>A0A840SVT0_9RHOB</name>
<reference evidence="7 8" key="1">
    <citation type="submission" date="2020-08" db="EMBL/GenBank/DDBJ databases">
        <title>Genomic Encyclopedia of Type Strains, Phase IV (KMG-IV): sequencing the most valuable type-strain genomes for metagenomic binning, comparative biology and taxonomic classification.</title>
        <authorList>
            <person name="Goeker M."/>
        </authorList>
    </citation>
    <scope>NUCLEOTIDE SEQUENCE [LARGE SCALE GENOMIC DNA]</scope>
    <source>
        <strain evidence="7 8">DSM 101730</strain>
    </source>
</reference>
<feature type="domain" description="Peptidase M16 N-terminal" evidence="5">
    <location>
        <begin position="13"/>
        <end position="160"/>
    </location>
</feature>
<evidence type="ECO:0000313" key="7">
    <source>
        <dbReference type="EMBL" id="MBB5223916.1"/>
    </source>
</evidence>
<comment type="cofactor">
    <cofactor evidence="1">
        <name>Zn(2+)</name>
        <dbReference type="ChEBI" id="CHEBI:29105"/>
    </cofactor>
</comment>
<keyword evidence="3" id="KW-0482">Metalloprotease</keyword>
<dbReference type="EMBL" id="JACHFM010000004">
    <property type="protein sequence ID" value="MBB5223916.1"/>
    <property type="molecule type" value="Genomic_DNA"/>
</dbReference>
<dbReference type="InterPro" id="IPR011249">
    <property type="entry name" value="Metalloenz_LuxS/M16"/>
</dbReference>
<dbReference type="Proteomes" id="UP000549457">
    <property type="component" value="Unassembled WGS sequence"/>
</dbReference>
<evidence type="ECO:0000259" key="5">
    <source>
        <dbReference type="Pfam" id="PF00675"/>
    </source>
</evidence>
<comment type="caution">
    <text evidence="7">The sequence shown here is derived from an EMBL/GenBank/DDBJ whole genome shotgun (WGS) entry which is preliminary data.</text>
</comment>
<dbReference type="InterPro" id="IPR007863">
    <property type="entry name" value="Peptidase_M16_C"/>
</dbReference>
<comment type="similarity">
    <text evidence="2 4">Belongs to the peptidase M16 family.</text>
</comment>
<dbReference type="GO" id="GO:0046872">
    <property type="term" value="F:metal ion binding"/>
    <property type="evidence" value="ECO:0007669"/>
    <property type="project" value="InterPro"/>
</dbReference>
<gene>
    <name evidence="7" type="ORF">HNP73_003870</name>
</gene>
<keyword evidence="3" id="KW-0378">Hydrolase</keyword>
<keyword evidence="8" id="KW-1185">Reference proteome</keyword>
<dbReference type="GO" id="GO:0004222">
    <property type="term" value="F:metalloendopeptidase activity"/>
    <property type="evidence" value="ECO:0007669"/>
    <property type="project" value="InterPro"/>
</dbReference>
<dbReference type="RefSeq" id="WP_184153742.1">
    <property type="nucleotide sequence ID" value="NZ_JACHFM010000004.1"/>
</dbReference>
<dbReference type="PANTHER" id="PTHR11851">
    <property type="entry name" value="METALLOPROTEASE"/>
    <property type="match status" value="1"/>
</dbReference>
<dbReference type="InterPro" id="IPR011765">
    <property type="entry name" value="Pept_M16_N"/>
</dbReference>
<evidence type="ECO:0000313" key="8">
    <source>
        <dbReference type="Proteomes" id="UP000549457"/>
    </source>
</evidence>
<dbReference type="PROSITE" id="PS00143">
    <property type="entry name" value="INSULINASE"/>
    <property type="match status" value="1"/>
</dbReference>
<dbReference type="PANTHER" id="PTHR11851:SF49">
    <property type="entry name" value="MITOCHONDRIAL-PROCESSING PEPTIDASE SUBUNIT ALPHA"/>
    <property type="match status" value="1"/>
</dbReference>
<dbReference type="AlphaFoldDB" id="A0A840SVT0"/>